<accession>A0A238X2C2</accession>
<gene>
    <name evidence="1" type="ORF">SAMN06265371_104345</name>
</gene>
<protein>
    <submittedName>
        <fullName evidence="1">Uncharacterized protein</fullName>
    </submittedName>
</protein>
<dbReference type="EMBL" id="FZNT01000004">
    <property type="protein sequence ID" value="SNR53086.1"/>
    <property type="molecule type" value="Genomic_DNA"/>
</dbReference>
<reference evidence="1 2" key="1">
    <citation type="submission" date="2017-06" db="EMBL/GenBank/DDBJ databases">
        <authorList>
            <person name="Kim H.J."/>
            <person name="Triplett B.A."/>
        </authorList>
    </citation>
    <scope>NUCLEOTIDE SEQUENCE [LARGE SCALE GENOMIC DNA]</scope>
    <source>
        <strain evidence="1 2">DSM 29150</strain>
    </source>
</reference>
<dbReference type="Proteomes" id="UP000198384">
    <property type="component" value="Unassembled WGS sequence"/>
</dbReference>
<organism evidence="1 2">
    <name type="scientific">Lutibacter agarilyticus</name>
    <dbReference type="NCBI Taxonomy" id="1109740"/>
    <lineage>
        <taxon>Bacteria</taxon>
        <taxon>Pseudomonadati</taxon>
        <taxon>Bacteroidota</taxon>
        <taxon>Flavobacteriia</taxon>
        <taxon>Flavobacteriales</taxon>
        <taxon>Flavobacteriaceae</taxon>
        <taxon>Lutibacter</taxon>
    </lineage>
</organism>
<keyword evidence="2" id="KW-1185">Reference proteome</keyword>
<name>A0A238X2C2_9FLAO</name>
<evidence type="ECO:0000313" key="1">
    <source>
        <dbReference type="EMBL" id="SNR53086.1"/>
    </source>
</evidence>
<proteinExistence type="predicted"/>
<dbReference type="AlphaFoldDB" id="A0A238X2C2"/>
<evidence type="ECO:0000313" key="2">
    <source>
        <dbReference type="Proteomes" id="UP000198384"/>
    </source>
</evidence>
<sequence length="26" mass="2947">MLPSQAFTPFCKKIIFSPISITEFIS</sequence>